<accession>A0ABR2TLV6</accession>
<sequence>MSLHQLVLLEIDSLKASETKPDSTDEEIHEPGNKLETMNSMLHVIKVLESVGPEIDQYRQDLPKLFRANHLRLRMEELATKVAYLLISRGFVEYEDLKRSVLSETSLKSYQHILKLLESKLHDDIEGSHLESKDVAGSMGDDDQSQHQLHKTASLVKNCNGGNQMSYVVSSKHDEREKLADTLEKNDRPLEAVVTMNCE</sequence>
<dbReference type="EMBL" id="JBBPBN010000005">
    <property type="protein sequence ID" value="KAK9038426.1"/>
    <property type="molecule type" value="Genomic_DNA"/>
</dbReference>
<gene>
    <name evidence="1" type="ORF">V6N11_023296</name>
</gene>
<name>A0ABR2TLV6_9ROSI</name>
<keyword evidence="2" id="KW-1185">Reference proteome</keyword>
<organism evidence="1 2">
    <name type="scientific">Hibiscus sabdariffa</name>
    <name type="common">roselle</name>
    <dbReference type="NCBI Taxonomy" id="183260"/>
    <lineage>
        <taxon>Eukaryota</taxon>
        <taxon>Viridiplantae</taxon>
        <taxon>Streptophyta</taxon>
        <taxon>Embryophyta</taxon>
        <taxon>Tracheophyta</taxon>
        <taxon>Spermatophyta</taxon>
        <taxon>Magnoliopsida</taxon>
        <taxon>eudicotyledons</taxon>
        <taxon>Gunneridae</taxon>
        <taxon>Pentapetalae</taxon>
        <taxon>rosids</taxon>
        <taxon>malvids</taxon>
        <taxon>Malvales</taxon>
        <taxon>Malvaceae</taxon>
        <taxon>Malvoideae</taxon>
        <taxon>Hibiscus</taxon>
    </lineage>
</organism>
<dbReference type="Proteomes" id="UP001396334">
    <property type="component" value="Unassembled WGS sequence"/>
</dbReference>
<reference evidence="1 2" key="1">
    <citation type="journal article" date="2024" name="G3 (Bethesda)">
        <title>Genome assembly of Hibiscus sabdariffa L. provides insights into metabolisms of medicinal natural products.</title>
        <authorList>
            <person name="Kim T."/>
        </authorList>
    </citation>
    <scope>NUCLEOTIDE SEQUENCE [LARGE SCALE GENOMIC DNA]</scope>
    <source>
        <strain evidence="1">TK-2024</strain>
        <tissue evidence="1">Old leaves</tissue>
    </source>
</reference>
<comment type="caution">
    <text evidence="1">The sequence shown here is derived from an EMBL/GenBank/DDBJ whole genome shotgun (WGS) entry which is preliminary data.</text>
</comment>
<evidence type="ECO:0000313" key="2">
    <source>
        <dbReference type="Proteomes" id="UP001396334"/>
    </source>
</evidence>
<protein>
    <submittedName>
        <fullName evidence="1">Uncharacterized protein</fullName>
    </submittedName>
</protein>
<evidence type="ECO:0000313" key="1">
    <source>
        <dbReference type="EMBL" id="KAK9038426.1"/>
    </source>
</evidence>
<proteinExistence type="predicted"/>